<dbReference type="GeneID" id="54998789"/>
<evidence type="ECO:0000313" key="2">
    <source>
        <dbReference type="Proteomes" id="UP000528467"/>
    </source>
</evidence>
<dbReference type="Proteomes" id="UP000528467">
    <property type="component" value="Segment"/>
</dbReference>
<dbReference type="EMBL" id="GU943031">
    <property type="protein sequence ID" value="ADD94535.1"/>
    <property type="molecule type" value="Genomic_DNA"/>
</dbReference>
<proteinExistence type="predicted"/>
<dbReference type="RefSeq" id="YP_009807899.1">
    <property type="nucleotide sequence ID" value="NC_048030.1"/>
</dbReference>
<name>D6PFN4_9CAUD</name>
<protein>
    <submittedName>
        <fullName evidence="1">Uncharacterized protein</fullName>
    </submittedName>
</protein>
<keyword evidence="2" id="KW-1185">Reference proteome</keyword>
<evidence type="ECO:0000313" key="1">
    <source>
        <dbReference type="EMBL" id="ADD94535.1"/>
    </source>
</evidence>
<reference evidence="1 2" key="1">
    <citation type="journal article" date="2010" name="ISME J.">
        <title>Metagenome of the Mediterranean deep chlorophyll maximum studied by direct and fosmid library 454 pyrosequencing.</title>
        <authorList>
            <person name="Ghai R."/>
            <person name="Martin-Cuadrado A.B."/>
            <person name="Molto A.G."/>
            <person name="Heredia I.G."/>
            <person name="Cabrera R."/>
            <person name="Martin J."/>
            <person name="Verdu M."/>
            <person name="Deschamps P."/>
            <person name="Moreira D."/>
            <person name="Lopez-Garcia P."/>
            <person name="Mira A."/>
            <person name="Rodriguez-Valera F."/>
        </authorList>
    </citation>
    <scope>NUCLEOTIDE SEQUENCE [LARGE SCALE GENOMIC DNA]</scope>
</reference>
<dbReference type="KEGG" id="vg:54998789"/>
<accession>D6PFN4</accession>
<organism evidence="1 2">
    <name type="scientific">uncultured phage MedDCM-OCT-S08-C159</name>
    <dbReference type="NCBI Taxonomy" id="743571"/>
    <lineage>
        <taxon>Viruses</taxon>
        <taxon>Duplodnaviria</taxon>
        <taxon>Heunggongvirae</taxon>
        <taxon>Uroviricota</taxon>
        <taxon>Caudoviricetes</taxon>
        <taxon>Autographivirales</taxon>
        <taxon>Jalkavirus</taxon>
        <taxon>Jalkavirus S08C159</taxon>
    </lineage>
</organism>
<sequence length="70" mass="7965">MEYSTQGTTAASRYETLVTNRSTYDREAKDSSKLTIPSLIPEQTTGTRAKIKHLSKQQVVVVLILYRINY</sequence>